<accession>A0A6P8BGX4</accession>
<name>A0A6P8BGX4_PYRGI</name>
<dbReference type="GO" id="GO:0008270">
    <property type="term" value="F:zinc ion binding"/>
    <property type="evidence" value="ECO:0007669"/>
    <property type="project" value="UniProtKB-KW"/>
</dbReference>
<organism evidence="4 5">
    <name type="scientific">Pyricularia grisea</name>
    <name type="common">Crabgrass-specific blast fungus</name>
    <name type="synonym">Magnaporthe grisea</name>
    <dbReference type="NCBI Taxonomy" id="148305"/>
    <lineage>
        <taxon>Eukaryota</taxon>
        <taxon>Fungi</taxon>
        <taxon>Dikarya</taxon>
        <taxon>Ascomycota</taxon>
        <taxon>Pezizomycotina</taxon>
        <taxon>Sordariomycetes</taxon>
        <taxon>Sordariomycetidae</taxon>
        <taxon>Magnaporthales</taxon>
        <taxon>Pyriculariaceae</taxon>
        <taxon>Pyricularia</taxon>
    </lineage>
</organism>
<proteinExistence type="predicted"/>
<reference evidence="5" key="2">
    <citation type="submission" date="2019-10" db="EMBL/GenBank/DDBJ databases">
        <authorList>
            <consortium name="NCBI Genome Project"/>
        </authorList>
    </citation>
    <scope>NUCLEOTIDE SEQUENCE</scope>
    <source>
        <strain evidence="5">NI907</strain>
    </source>
</reference>
<evidence type="ECO:0000256" key="1">
    <source>
        <dbReference type="ARBA" id="ARBA00022737"/>
    </source>
</evidence>
<protein>
    <recommendedName>
        <fullName evidence="3">C2H2-type domain-containing protein</fullName>
    </recommendedName>
</protein>
<dbReference type="Gene3D" id="3.30.160.60">
    <property type="entry name" value="Classic Zinc Finger"/>
    <property type="match status" value="1"/>
</dbReference>
<keyword evidence="1" id="KW-0677">Repeat</keyword>
<dbReference type="AlphaFoldDB" id="A0A6P8BGX4"/>
<keyword evidence="2" id="KW-0863">Zinc-finger</keyword>
<keyword evidence="2" id="KW-0479">Metal-binding</keyword>
<dbReference type="KEGG" id="pgri:PgNI_01010"/>
<evidence type="ECO:0000259" key="3">
    <source>
        <dbReference type="PROSITE" id="PS50157"/>
    </source>
</evidence>
<dbReference type="GeneID" id="41956001"/>
<reference evidence="5" key="1">
    <citation type="journal article" date="2019" name="Mol. Biol. Evol.">
        <title>Blast fungal genomes show frequent chromosomal changes, gene gains and losses, and effector gene turnover.</title>
        <authorList>
            <person name="Gomez Luciano L.B."/>
            <person name="Jason Tsai I."/>
            <person name="Chuma I."/>
            <person name="Tosa Y."/>
            <person name="Chen Y.H."/>
            <person name="Li J.Y."/>
            <person name="Li M.Y."/>
            <person name="Jade Lu M.Y."/>
            <person name="Nakayashiki H."/>
            <person name="Li W.H."/>
        </authorList>
    </citation>
    <scope>NUCLEOTIDE SEQUENCE</scope>
    <source>
        <strain evidence="5">NI907</strain>
    </source>
</reference>
<dbReference type="InterPro" id="IPR056884">
    <property type="entry name" value="NPHP3-like_N"/>
</dbReference>
<evidence type="ECO:0000256" key="2">
    <source>
        <dbReference type="PROSITE-ProRule" id="PRU00042"/>
    </source>
</evidence>
<keyword evidence="2" id="KW-0862">Zinc</keyword>
<dbReference type="PROSITE" id="PS50157">
    <property type="entry name" value="ZINC_FINGER_C2H2_2"/>
    <property type="match status" value="1"/>
</dbReference>
<dbReference type="Gene3D" id="3.40.50.300">
    <property type="entry name" value="P-loop containing nucleotide triphosphate hydrolases"/>
    <property type="match status" value="1"/>
</dbReference>
<keyword evidence="4" id="KW-1185">Reference proteome</keyword>
<dbReference type="SUPFAM" id="SSF52540">
    <property type="entry name" value="P-loop containing nucleoside triphosphate hydrolases"/>
    <property type="match status" value="1"/>
</dbReference>
<dbReference type="Proteomes" id="UP000515153">
    <property type="component" value="Unplaced"/>
</dbReference>
<gene>
    <name evidence="5" type="ORF">PgNI_01010</name>
</gene>
<reference evidence="5" key="3">
    <citation type="submission" date="2025-08" db="UniProtKB">
        <authorList>
            <consortium name="RefSeq"/>
        </authorList>
    </citation>
    <scope>IDENTIFICATION</scope>
    <source>
        <strain evidence="5">NI907</strain>
    </source>
</reference>
<dbReference type="PANTHER" id="PTHR10039">
    <property type="entry name" value="AMELOGENIN"/>
    <property type="match status" value="1"/>
</dbReference>
<dbReference type="InterPro" id="IPR056125">
    <property type="entry name" value="DUF7708"/>
</dbReference>
<dbReference type="PANTHER" id="PTHR10039:SF14">
    <property type="entry name" value="NACHT DOMAIN-CONTAINING PROTEIN"/>
    <property type="match status" value="1"/>
</dbReference>
<dbReference type="InterPro" id="IPR013087">
    <property type="entry name" value="Znf_C2H2_type"/>
</dbReference>
<feature type="domain" description="C2H2-type" evidence="3">
    <location>
        <begin position="860"/>
        <end position="889"/>
    </location>
</feature>
<evidence type="ECO:0000313" key="4">
    <source>
        <dbReference type="Proteomes" id="UP000515153"/>
    </source>
</evidence>
<dbReference type="PROSITE" id="PS00028">
    <property type="entry name" value="ZINC_FINGER_C2H2_1"/>
    <property type="match status" value="1"/>
</dbReference>
<dbReference type="Pfam" id="PF24883">
    <property type="entry name" value="NPHP3_N"/>
    <property type="match status" value="1"/>
</dbReference>
<sequence length="899" mass="103722">MSQSTPTTSVKTSFELALNKFRAQLSSEEKNKFSVTKKEDLQVAIINIQNEQRLSKKMVNIRRAQGFIEAMEQFGKVVEVFGNSCEILAFVWGPMKFLLLSAKSWTDSIDELLETYQHIADSLPVFSGYDTLFKEDGRMQETLKHVWEVILDFHLEALAHLRQRMAKHIFRAVWNNFKSRFRPKLDDLHRLKELVDRQAAQLHISHYEADRTSTDTKWAQLFAELAENRKKYAAEKEHQSLQRYREILRWINAPAVIRDHEEQLRVREDLHKATGKQTGIWILKHKEIQSWLGLDIPRSSIVWLHGFPGAGKSVLASVLIEELREKKPAPVAFMYCKYRDPQRNSMLNILRAILAQLLEANRLDPRLADLSPYYYDEGLAKGGLFLESIKLCKSLLKLILRNIPKAYVVLDGLDECEADQRKQILEFMIDVIKTCDGQQPGSLRLLVLSRNEPDIRRHLNAETQISTLPENIESDISIYMNYYSQLIQEKHCFEDSEREYIAQHVTDRAQGMFLFAKLVANNLLAQPTKLLVSEELSPSRFPKDLGQAYDRTMHRIIQTDSDEEKKTALKILQLLLCARRALKWHEIQAAVSINIATHSLDHDQYAMSLLCLQYLTFDCNFDSEYQPTLENVEGQSAFQDYAAAHWADHVLKTIEEAGRAVGKYEPHIPSEEMEYAIRDFSEIYRGDLVVGEDISPPSVEALSRLGLSQDFDLIWRIAQHITSLRGTGDPDDAVHPSTLESAIKRSRAALESRALQSDPREKRILAEYYGENFFKCSRRTCYHFHEGFKLRRDRETHSNRHEKPFQCTEPGCDYRLYGLASMRELKRHRRTCHPGIDKCSASFPRPPKKPQPRKAAELKFKCEIEGCTAAFSRRTVLRSHAQLHALNTRGGHRICSNAT</sequence>
<evidence type="ECO:0000313" key="5">
    <source>
        <dbReference type="RefSeq" id="XP_030986387.1"/>
    </source>
</evidence>
<dbReference type="InterPro" id="IPR027417">
    <property type="entry name" value="P-loop_NTPase"/>
</dbReference>
<dbReference type="Pfam" id="PF24809">
    <property type="entry name" value="DUF7708"/>
    <property type="match status" value="1"/>
</dbReference>
<dbReference type="SMART" id="SM00355">
    <property type="entry name" value="ZnF_C2H2"/>
    <property type="match status" value="2"/>
</dbReference>
<dbReference type="RefSeq" id="XP_030986387.1">
    <property type="nucleotide sequence ID" value="XM_031121087.1"/>
</dbReference>